<dbReference type="Pfam" id="PF14111">
    <property type="entry name" value="DUF4283"/>
    <property type="match status" value="1"/>
</dbReference>
<keyword evidence="3" id="KW-1185">Reference proteome</keyword>
<evidence type="ECO:0000259" key="1">
    <source>
        <dbReference type="Pfam" id="PF14111"/>
    </source>
</evidence>
<organism evidence="2 3">
    <name type="scientific">Escallonia herrerae</name>
    <dbReference type="NCBI Taxonomy" id="1293975"/>
    <lineage>
        <taxon>Eukaryota</taxon>
        <taxon>Viridiplantae</taxon>
        <taxon>Streptophyta</taxon>
        <taxon>Embryophyta</taxon>
        <taxon>Tracheophyta</taxon>
        <taxon>Spermatophyta</taxon>
        <taxon>Magnoliopsida</taxon>
        <taxon>eudicotyledons</taxon>
        <taxon>Gunneridae</taxon>
        <taxon>Pentapetalae</taxon>
        <taxon>asterids</taxon>
        <taxon>campanulids</taxon>
        <taxon>Escalloniales</taxon>
        <taxon>Escalloniaceae</taxon>
        <taxon>Escallonia</taxon>
    </lineage>
</organism>
<evidence type="ECO:0000313" key="2">
    <source>
        <dbReference type="EMBL" id="KAK3022210.1"/>
    </source>
</evidence>
<dbReference type="AlphaFoldDB" id="A0AA88W9Q4"/>
<proteinExistence type="predicted"/>
<protein>
    <recommendedName>
        <fullName evidence="1">DUF4283 domain-containing protein</fullName>
    </recommendedName>
</protein>
<dbReference type="Proteomes" id="UP001188597">
    <property type="component" value="Unassembled WGS sequence"/>
</dbReference>
<comment type="caution">
    <text evidence="2">The sequence shown here is derived from an EMBL/GenBank/DDBJ whole genome shotgun (WGS) entry which is preliminary data.</text>
</comment>
<dbReference type="EMBL" id="JAVXUP010000725">
    <property type="protein sequence ID" value="KAK3022210.1"/>
    <property type="molecule type" value="Genomic_DNA"/>
</dbReference>
<gene>
    <name evidence="2" type="ORF">RJ639_047032</name>
</gene>
<sequence length="185" mass="21037">MKKTVRLLWRATKGVTTSDLDQNLFIFRFTSEAEKSWVICQGPWHFENNLLVFKQFRGVEQPSTINGVLGHRKKDCIKLLQNLKPSSLKDEYGRWLQYFLDRIGKEKIGALPARSTFGGDESATEENLNKKIRPRITADMESNGMNTTNQTLTVCSQPLMETAIAAINSNPKNLVDLEDVSNLQF</sequence>
<evidence type="ECO:0000313" key="3">
    <source>
        <dbReference type="Proteomes" id="UP001188597"/>
    </source>
</evidence>
<reference evidence="2" key="1">
    <citation type="submission" date="2022-12" db="EMBL/GenBank/DDBJ databases">
        <title>Draft genome assemblies for two species of Escallonia (Escalloniales).</title>
        <authorList>
            <person name="Chanderbali A."/>
            <person name="Dervinis C."/>
            <person name="Anghel I."/>
            <person name="Soltis D."/>
            <person name="Soltis P."/>
            <person name="Zapata F."/>
        </authorList>
    </citation>
    <scope>NUCLEOTIDE SEQUENCE</scope>
    <source>
        <strain evidence="2">UCBG64.0493</strain>
        <tissue evidence="2">Leaf</tissue>
    </source>
</reference>
<name>A0AA88W9Q4_9ASTE</name>
<accession>A0AA88W9Q4</accession>
<feature type="domain" description="DUF4283" evidence="1">
    <location>
        <begin position="1"/>
        <end position="56"/>
    </location>
</feature>
<dbReference type="InterPro" id="IPR025558">
    <property type="entry name" value="DUF4283"/>
</dbReference>